<feature type="domain" description="Radical SAM core" evidence="17">
    <location>
        <begin position="181"/>
        <end position="419"/>
    </location>
</feature>
<dbReference type="Gene3D" id="3.80.30.20">
    <property type="entry name" value="tm_1862 like domain"/>
    <property type="match status" value="1"/>
</dbReference>
<comment type="cofactor">
    <cofactor evidence="1">
        <name>[4Fe-4S] cluster</name>
        <dbReference type="ChEBI" id="CHEBI:49883"/>
    </cofactor>
</comment>
<evidence type="ECO:0000256" key="9">
    <source>
        <dbReference type="ARBA" id="ARBA00022694"/>
    </source>
</evidence>
<dbReference type="InterPro" id="IPR006466">
    <property type="entry name" value="MiaB-like_arc_euk"/>
</dbReference>
<keyword evidence="19" id="KW-1185">Reference proteome</keyword>
<dbReference type="PROSITE" id="PS51449">
    <property type="entry name" value="MTTASE_N"/>
    <property type="match status" value="1"/>
</dbReference>
<evidence type="ECO:0000256" key="7">
    <source>
        <dbReference type="ARBA" id="ARBA00022679"/>
    </source>
</evidence>
<feature type="domain" description="MTTase N-terminal" evidence="16">
    <location>
        <begin position="52"/>
        <end position="160"/>
    </location>
</feature>
<evidence type="ECO:0000256" key="5">
    <source>
        <dbReference type="ARBA" id="ARBA00018810"/>
    </source>
</evidence>
<dbReference type="FunCoup" id="D8M8M1">
    <property type="interactions" value="74"/>
</dbReference>
<evidence type="ECO:0000256" key="13">
    <source>
        <dbReference type="ARBA" id="ARBA00031213"/>
    </source>
</evidence>
<dbReference type="Proteomes" id="UP000008312">
    <property type="component" value="Unassembled WGS sequence"/>
</dbReference>
<evidence type="ECO:0000256" key="6">
    <source>
        <dbReference type="ARBA" id="ARBA00022485"/>
    </source>
</evidence>
<dbReference type="EC" id="2.8.4.5" evidence="4"/>
<evidence type="ECO:0000256" key="3">
    <source>
        <dbReference type="ARBA" id="ARBA00008616"/>
    </source>
</evidence>
<evidence type="ECO:0000256" key="12">
    <source>
        <dbReference type="ARBA" id="ARBA00023014"/>
    </source>
</evidence>
<evidence type="ECO:0000256" key="14">
    <source>
        <dbReference type="ARBA" id="ARBA00051661"/>
    </source>
</evidence>
<dbReference type="SFLD" id="SFLDG01082">
    <property type="entry name" value="B12-binding_domain_containing"/>
    <property type="match status" value="1"/>
</dbReference>
<reference evidence="18" key="1">
    <citation type="submission" date="2010-02" db="EMBL/GenBank/DDBJ databases">
        <title>Sequencing and annotation of the Blastocystis hominis genome.</title>
        <authorList>
            <person name="Wincker P."/>
        </authorList>
    </citation>
    <scope>NUCLEOTIDE SEQUENCE</scope>
    <source>
        <strain evidence="18">Singapore isolate B</strain>
    </source>
</reference>
<dbReference type="PANTHER" id="PTHR11918">
    <property type="entry name" value="RADICAL SAM PROTEINS"/>
    <property type="match status" value="1"/>
</dbReference>
<dbReference type="GO" id="GO:0005783">
    <property type="term" value="C:endoplasmic reticulum"/>
    <property type="evidence" value="ECO:0007669"/>
    <property type="project" value="TreeGrafter"/>
</dbReference>
<dbReference type="InterPro" id="IPR023404">
    <property type="entry name" value="rSAM_horseshoe"/>
</dbReference>
<dbReference type="OrthoDB" id="1730074at2759"/>
<dbReference type="SMART" id="SM00729">
    <property type="entry name" value="Elp3"/>
    <property type="match status" value="1"/>
</dbReference>
<evidence type="ECO:0000259" key="15">
    <source>
        <dbReference type="PROSITE" id="PS50926"/>
    </source>
</evidence>
<dbReference type="NCBIfam" id="TIGR01578">
    <property type="entry name" value="MiaB-like-B"/>
    <property type="match status" value="1"/>
</dbReference>
<gene>
    <name evidence="18" type="ORF">GSBLH_T00004150001</name>
</gene>
<keyword evidence="7" id="KW-0808">Transferase</keyword>
<dbReference type="RefSeq" id="XP_012898458.1">
    <property type="nucleotide sequence ID" value="XM_013043004.1"/>
</dbReference>
<dbReference type="PROSITE" id="PS51918">
    <property type="entry name" value="RADICAL_SAM"/>
    <property type="match status" value="1"/>
</dbReference>
<dbReference type="Gene3D" id="3.40.50.12160">
    <property type="entry name" value="Methylthiotransferase, N-terminal domain"/>
    <property type="match status" value="1"/>
</dbReference>
<dbReference type="InterPro" id="IPR020612">
    <property type="entry name" value="Methylthiotransferase_CS"/>
</dbReference>
<keyword evidence="12" id="KW-0411">Iron-sulfur</keyword>
<dbReference type="NCBIfam" id="TIGR00089">
    <property type="entry name" value="MiaB/RimO family radical SAM methylthiotransferase"/>
    <property type="match status" value="1"/>
</dbReference>
<dbReference type="EMBL" id="FN668683">
    <property type="protein sequence ID" value="CBK24410.2"/>
    <property type="molecule type" value="Genomic_DNA"/>
</dbReference>
<evidence type="ECO:0000313" key="19">
    <source>
        <dbReference type="Proteomes" id="UP000008312"/>
    </source>
</evidence>
<comment type="similarity">
    <text evidence="3">Belongs to the methylthiotransferase family. CDKAL1 subfamily.</text>
</comment>
<dbReference type="AlphaFoldDB" id="D8M8M1"/>
<organism evidence="18">
    <name type="scientific">Blastocystis hominis</name>
    <dbReference type="NCBI Taxonomy" id="12968"/>
    <lineage>
        <taxon>Eukaryota</taxon>
        <taxon>Sar</taxon>
        <taxon>Stramenopiles</taxon>
        <taxon>Bigyra</taxon>
        <taxon>Opalozoa</taxon>
        <taxon>Opalinata</taxon>
        <taxon>Blastocystidae</taxon>
        <taxon>Blastocystis</taxon>
    </lineage>
</organism>
<evidence type="ECO:0000259" key="16">
    <source>
        <dbReference type="PROSITE" id="PS51449"/>
    </source>
</evidence>
<evidence type="ECO:0000256" key="11">
    <source>
        <dbReference type="ARBA" id="ARBA00023004"/>
    </source>
</evidence>
<feature type="domain" description="TRAM" evidence="15">
    <location>
        <begin position="414"/>
        <end position="475"/>
    </location>
</feature>
<keyword evidence="11" id="KW-0408">Iron</keyword>
<keyword evidence="10" id="KW-0479">Metal-binding</keyword>
<evidence type="ECO:0000313" key="18">
    <source>
        <dbReference type="EMBL" id="CBK24410.2"/>
    </source>
</evidence>
<accession>D8M8M1</accession>
<evidence type="ECO:0000256" key="10">
    <source>
        <dbReference type="ARBA" id="ARBA00022723"/>
    </source>
</evidence>
<dbReference type="SUPFAM" id="SSF102114">
    <property type="entry name" value="Radical SAM enzymes"/>
    <property type="match status" value="1"/>
</dbReference>
<dbReference type="GO" id="GO:0035598">
    <property type="term" value="F:tRNA (N(6)-L-threonylcarbamoyladenosine(37)-C(2))-methylthiotransferase activity"/>
    <property type="evidence" value="ECO:0007669"/>
    <property type="project" value="UniProtKB-EC"/>
</dbReference>
<comment type="function">
    <text evidence="2">Catalyzes the methylthiolation of N6-threonylcarbamoyladenosine (t(6)A), leading to the formation of 2-methylthio-N6-threonylcarbamoyladenosine (ms(2)t(6)A) at position 37 in tRNAs that read codons beginning with adenine.</text>
</comment>
<comment type="catalytic activity">
    <reaction evidence="14">
        <text>N(6)-L-threonylcarbamoyladenosine(37) in tRNA + (sulfur carrier)-SH + AH2 + 2 S-adenosyl-L-methionine = 2-methylsulfanyl-N(6)-L-threonylcarbamoyladenosine(37) in tRNA + (sulfur carrier)-H + 5'-deoxyadenosine + L-methionine + A + S-adenosyl-L-homocysteine + 2 H(+)</text>
        <dbReference type="Rhea" id="RHEA:37075"/>
        <dbReference type="Rhea" id="RHEA-COMP:10163"/>
        <dbReference type="Rhea" id="RHEA-COMP:11092"/>
        <dbReference type="Rhea" id="RHEA-COMP:14737"/>
        <dbReference type="Rhea" id="RHEA-COMP:14739"/>
        <dbReference type="ChEBI" id="CHEBI:13193"/>
        <dbReference type="ChEBI" id="CHEBI:15378"/>
        <dbReference type="ChEBI" id="CHEBI:17319"/>
        <dbReference type="ChEBI" id="CHEBI:17499"/>
        <dbReference type="ChEBI" id="CHEBI:29917"/>
        <dbReference type="ChEBI" id="CHEBI:57844"/>
        <dbReference type="ChEBI" id="CHEBI:57856"/>
        <dbReference type="ChEBI" id="CHEBI:59789"/>
        <dbReference type="ChEBI" id="CHEBI:64428"/>
        <dbReference type="ChEBI" id="CHEBI:74418"/>
        <dbReference type="ChEBI" id="CHEBI:74420"/>
        <dbReference type="EC" id="2.8.4.5"/>
    </reaction>
</comment>
<dbReference type="InterPro" id="IPR013848">
    <property type="entry name" value="Methylthiotransferase_N"/>
</dbReference>
<dbReference type="Pfam" id="PF04055">
    <property type="entry name" value="Radical_SAM"/>
    <property type="match status" value="1"/>
</dbReference>
<protein>
    <recommendedName>
        <fullName evidence="5">Threonylcarbamoyladenosine tRNA methylthiotransferase</fullName>
        <ecNumber evidence="4">2.8.4.5</ecNumber>
    </recommendedName>
    <alternativeName>
        <fullName evidence="13">tRNA-t(6)A37 methylthiotransferase</fullName>
    </alternativeName>
</protein>
<dbReference type="GO" id="GO:0046872">
    <property type="term" value="F:metal ion binding"/>
    <property type="evidence" value="ECO:0007669"/>
    <property type="project" value="UniProtKB-KW"/>
</dbReference>
<dbReference type="OMA" id="HYAYPTG"/>
<name>D8M8M1_BLAHO</name>
<dbReference type="PROSITE" id="PS50926">
    <property type="entry name" value="TRAM"/>
    <property type="match status" value="1"/>
</dbReference>
<evidence type="ECO:0000256" key="8">
    <source>
        <dbReference type="ARBA" id="ARBA00022691"/>
    </source>
</evidence>
<proteinExistence type="inferred from homology"/>
<dbReference type="InterPro" id="IPR038135">
    <property type="entry name" value="Methylthiotransferase_N_sf"/>
</dbReference>
<sequence>MNNLGSDIEDICVEDLEKTVEPIPQIRITHQSVCEELQEIDVAGDCIIPEKYKLWIITFGCAHNFADGEYMKGILSDYGFQFAENRDEASLWVLNSCTVKDPSEIVFRNYVTEAKEKNKMVVVAGCVPQADSDASWLRDLSILGVKQIHRIVEVVEETLKGNTIHLLSLKELPPLDLPKIRRDPHIEIVPISEGCLGHCTYCKTQYARGKLMSYPLQSIINRLRAAFDEHVFEVWLSSEDTGAYGIDRGLSIADLLKEIPSVIPDQSNTMVRLGMTNPPYVLSHLKEVAAFLRHPNVFSFIHIPVQSGSNAVLNTMQRQYTVEQFTSIVDYLLKEVPGLTIATDIIIGFASETDEDHKQTMDLLKKYQFPVVNISKFFPRPGTPAARMKHISSSIVKERSSECSAWFKSLNPYQHFLGKVELVWVGSETSREFMVGHTKAYVKVLLPMCESLRGKRVAAKITQITRFHVVGEIVDANPPSIAEHFSPDELATYMASLYLIVGCKQVS</sequence>
<dbReference type="PANTHER" id="PTHR11918:SF45">
    <property type="entry name" value="THREONYLCARBAMOYLADENOSINE TRNA METHYLTHIOTRANSFERASE"/>
    <property type="match status" value="1"/>
</dbReference>
<evidence type="ECO:0000259" key="17">
    <source>
        <dbReference type="PROSITE" id="PS51918"/>
    </source>
</evidence>
<dbReference type="FunFam" id="3.80.30.20:FF:000002">
    <property type="entry name" value="threonylcarbamoyladenosine tRNA methylthiotransferase isoform X2"/>
    <property type="match status" value="1"/>
</dbReference>
<dbReference type="SFLD" id="SFLDS00029">
    <property type="entry name" value="Radical_SAM"/>
    <property type="match status" value="1"/>
</dbReference>
<dbReference type="Pfam" id="PF00919">
    <property type="entry name" value="UPF0004"/>
    <property type="match status" value="1"/>
</dbReference>
<dbReference type="InterPro" id="IPR007197">
    <property type="entry name" value="rSAM"/>
</dbReference>
<dbReference type="InterPro" id="IPR005839">
    <property type="entry name" value="Methylthiotransferase"/>
</dbReference>
<dbReference type="PROSITE" id="PS01278">
    <property type="entry name" value="MTTASE_RADICAL"/>
    <property type="match status" value="1"/>
</dbReference>
<dbReference type="GeneID" id="24921192"/>
<evidence type="ECO:0000256" key="1">
    <source>
        <dbReference type="ARBA" id="ARBA00001966"/>
    </source>
</evidence>
<keyword evidence="9" id="KW-0819">tRNA processing</keyword>
<dbReference type="InterPro" id="IPR006638">
    <property type="entry name" value="Elp3/MiaA/NifB-like_rSAM"/>
</dbReference>
<keyword evidence="6" id="KW-0004">4Fe-4S</keyword>
<dbReference type="GO" id="GO:0051539">
    <property type="term" value="F:4 iron, 4 sulfur cluster binding"/>
    <property type="evidence" value="ECO:0007669"/>
    <property type="project" value="UniProtKB-KW"/>
</dbReference>
<evidence type="ECO:0000256" key="4">
    <source>
        <dbReference type="ARBA" id="ARBA00013273"/>
    </source>
</evidence>
<keyword evidence="8" id="KW-0949">S-adenosyl-L-methionine</keyword>
<dbReference type="InterPro" id="IPR002792">
    <property type="entry name" value="TRAM_dom"/>
</dbReference>
<dbReference type="InterPro" id="IPR058240">
    <property type="entry name" value="rSAM_sf"/>
</dbReference>
<dbReference type="InParanoid" id="D8M8M1"/>
<evidence type="ECO:0000256" key="2">
    <source>
        <dbReference type="ARBA" id="ARBA00002399"/>
    </source>
</evidence>